<sequence length="517" mass="59703">MTDKQKILSCGDVEGHFKFLFTKVENINKKNGPFDFLLCVGNFFGENNIELEPYKNGMRNISVPTYIIGPNRETDLQYYPDIDGYEICQNLTYLGRRGLYIATSGLKIAYISGIENNTTESKAICFQKNDVISIKNSCLKGQPSFRGIDILLSSPWPKGITDLDPNKPDIKFQGSELIAWLAAQIKPRYHISALENIHYERPPYRNHSQDESGIEIATRFIALGSVGNNEKKKWLYALNLTPIDRIRLSELVMKTTDETSSPYSKHLLHDEPVETKTTQFFYDMEFKSNKRSKNSDYSYKKLKTEFDQTKCWFCLSSPEVSKHLVIAVGTEVYVALARGGLVEDHMLISPITHHQSLSVLPPNILKEMKLYKEAITKYFASKNRVPVFFERNYKTSHCQLQAVPIHKNQSSVVKEMFEEIAECNNFKIDELPHHTDLQQIAKPGILYFYVELPDGQSLYYRIKKDFPLHFGREVLACDRILDVNHRSDWRDCQLDKNEESELAKKIRTQFKPYDIDN</sequence>
<keyword evidence="5" id="KW-1185">Reference proteome</keyword>
<feature type="domain" description="Cwf19-like C-terminal" evidence="3">
    <location>
        <begin position="303"/>
        <end position="417"/>
    </location>
</feature>
<accession>A0A834KB81</accession>
<dbReference type="PANTHER" id="PTHR12072:SF4">
    <property type="entry name" value="CWF19-LIKE PROTEIN 1"/>
    <property type="match status" value="1"/>
</dbReference>
<evidence type="ECO:0008006" key="6">
    <source>
        <dbReference type="Google" id="ProtNLM"/>
    </source>
</evidence>
<dbReference type="Proteomes" id="UP000617340">
    <property type="component" value="Unassembled WGS sequence"/>
</dbReference>
<feature type="domain" description="Cwf19-like protein C-terminal" evidence="2">
    <location>
        <begin position="427"/>
        <end position="514"/>
    </location>
</feature>
<proteinExistence type="inferred from homology"/>
<dbReference type="GO" id="GO:0071014">
    <property type="term" value="C:post-mRNA release spliceosomal complex"/>
    <property type="evidence" value="ECO:0007669"/>
    <property type="project" value="TreeGrafter"/>
</dbReference>
<organism evidence="4 5">
    <name type="scientific">Vespula germanica</name>
    <name type="common">German yellow jacket</name>
    <name type="synonym">Paravespula germanica</name>
    <dbReference type="NCBI Taxonomy" id="30212"/>
    <lineage>
        <taxon>Eukaryota</taxon>
        <taxon>Metazoa</taxon>
        <taxon>Ecdysozoa</taxon>
        <taxon>Arthropoda</taxon>
        <taxon>Hexapoda</taxon>
        <taxon>Insecta</taxon>
        <taxon>Pterygota</taxon>
        <taxon>Neoptera</taxon>
        <taxon>Endopterygota</taxon>
        <taxon>Hymenoptera</taxon>
        <taxon>Apocrita</taxon>
        <taxon>Aculeata</taxon>
        <taxon>Vespoidea</taxon>
        <taxon>Vespidae</taxon>
        <taxon>Vespinae</taxon>
        <taxon>Vespula</taxon>
    </lineage>
</organism>
<dbReference type="Pfam" id="PF04676">
    <property type="entry name" value="CwfJ_C_2"/>
    <property type="match status" value="1"/>
</dbReference>
<dbReference type="PANTHER" id="PTHR12072">
    <property type="entry name" value="CWF19, CELL CYCLE CONTROL PROTEIN"/>
    <property type="match status" value="1"/>
</dbReference>
<name>A0A834KB81_VESGE</name>
<comment type="caution">
    <text evidence="4">The sequence shown here is derived from an EMBL/GenBank/DDBJ whole genome shotgun (WGS) entry which is preliminary data.</text>
</comment>
<evidence type="ECO:0000313" key="4">
    <source>
        <dbReference type="EMBL" id="KAF7401699.1"/>
    </source>
</evidence>
<dbReference type="GO" id="GO:0061632">
    <property type="term" value="F:RNA lariat debranching enzyme activator activity"/>
    <property type="evidence" value="ECO:0007669"/>
    <property type="project" value="TreeGrafter"/>
</dbReference>
<dbReference type="InterPro" id="IPR006768">
    <property type="entry name" value="Cwf19-like_C_dom-1"/>
</dbReference>
<comment type="similarity">
    <text evidence="1">Belongs to the CWF19 family.</text>
</comment>
<evidence type="ECO:0000259" key="2">
    <source>
        <dbReference type="Pfam" id="PF04676"/>
    </source>
</evidence>
<reference evidence="4" key="1">
    <citation type="journal article" date="2020" name="G3 (Bethesda)">
        <title>High-Quality Assemblies for Three Invasive Social Wasps from the &lt;i&gt;Vespula&lt;/i&gt; Genus.</title>
        <authorList>
            <person name="Harrop T.W.R."/>
            <person name="Guhlin J."/>
            <person name="McLaughlin G.M."/>
            <person name="Permina E."/>
            <person name="Stockwell P."/>
            <person name="Gilligan J."/>
            <person name="Le Lec M.F."/>
            <person name="Gruber M.A.M."/>
            <person name="Quinn O."/>
            <person name="Lovegrove M."/>
            <person name="Duncan E.J."/>
            <person name="Remnant E.J."/>
            <person name="Van Eeckhoven J."/>
            <person name="Graham B."/>
            <person name="Knapp R.A."/>
            <person name="Langford K.W."/>
            <person name="Kronenberg Z."/>
            <person name="Press M.O."/>
            <person name="Eacker S.M."/>
            <person name="Wilson-Rankin E.E."/>
            <person name="Purcell J."/>
            <person name="Lester P.J."/>
            <person name="Dearden P.K."/>
        </authorList>
    </citation>
    <scope>NUCLEOTIDE SEQUENCE</scope>
    <source>
        <strain evidence="4">Linc-1</strain>
    </source>
</reference>
<dbReference type="CDD" id="cd07380">
    <property type="entry name" value="MPP_CWF19_N"/>
    <property type="match status" value="1"/>
</dbReference>
<dbReference type="InterPro" id="IPR006767">
    <property type="entry name" value="Cwf19-like_C_dom-2"/>
</dbReference>
<dbReference type="Pfam" id="PF04677">
    <property type="entry name" value="CwfJ_C_1"/>
    <property type="match status" value="1"/>
</dbReference>
<dbReference type="EMBL" id="JACSDZ010000006">
    <property type="protein sequence ID" value="KAF7401699.1"/>
    <property type="molecule type" value="Genomic_DNA"/>
</dbReference>
<evidence type="ECO:0000256" key="1">
    <source>
        <dbReference type="ARBA" id="ARBA00006795"/>
    </source>
</evidence>
<evidence type="ECO:0000313" key="5">
    <source>
        <dbReference type="Proteomes" id="UP000617340"/>
    </source>
</evidence>
<evidence type="ECO:0000259" key="3">
    <source>
        <dbReference type="Pfam" id="PF04677"/>
    </source>
</evidence>
<dbReference type="Gene3D" id="3.30.428.10">
    <property type="entry name" value="HIT-like"/>
    <property type="match status" value="1"/>
</dbReference>
<protein>
    <recommendedName>
        <fullName evidence="6">CWF19-like protein 1</fullName>
    </recommendedName>
</protein>
<dbReference type="InterPro" id="IPR040194">
    <property type="entry name" value="Cwf19-like"/>
</dbReference>
<dbReference type="AlphaFoldDB" id="A0A834KB81"/>
<gene>
    <name evidence="4" type="ORF">HZH68_007519</name>
</gene>
<dbReference type="InterPro" id="IPR036265">
    <property type="entry name" value="HIT-like_sf"/>
</dbReference>
<dbReference type="GO" id="GO:0000398">
    <property type="term" value="P:mRNA splicing, via spliceosome"/>
    <property type="evidence" value="ECO:0007669"/>
    <property type="project" value="TreeGrafter"/>
</dbReference>